<dbReference type="AlphaFoldDB" id="A0A6I9REK6"/>
<dbReference type="Gene3D" id="3.10.450.50">
    <property type="match status" value="1"/>
</dbReference>
<accession>A0A6I9REK6</accession>
<dbReference type="InterPro" id="IPR032710">
    <property type="entry name" value="NTF2-like_dom_sf"/>
</dbReference>
<feature type="compositionally biased region" description="Low complexity" evidence="1">
    <location>
        <begin position="238"/>
        <end position="250"/>
    </location>
</feature>
<proteinExistence type="predicted"/>
<evidence type="ECO:0000313" key="3">
    <source>
        <dbReference type="RefSeq" id="XP_010924733.1"/>
    </source>
</evidence>
<dbReference type="PANTHER" id="PTHR31723">
    <property type="entry name" value="PATHOGENESIS-RELATED FAMILY PROTEIN"/>
    <property type="match status" value="1"/>
</dbReference>
<dbReference type="FunCoup" id="A0A6I9REK6">
    <property type="interactions" value="3"/>
</dbReference>
<gene>
    <name evidence="3" type="primary">LOC105047493</name>
</gene>
<dbReference type="OrthoDB" id="65445at2759"/>
<feature type="region of interest" description="Disordered" evidence="1">
    <location>
        <begin position="228"/>
        <end position="250"/>
    </location>
</feature>
<protein>
    <submittedName>
        <fullName evidence="3">Pathogen-related protein isoform X1</fullName>
    </submittedName>
</protein>
<organism evidence="2 3">
    <name type="scientific">Elaeis guineensis var. tenera</name>
    <name type="common">Oil palm</name>
    <dbReference type="NCBI Taxonomy" id="51953"/>
    <lineage>
        <taxon>Eukaryota</taxon>
        <taxon>Viridiplantae</taxon>
        <taxon>Streptophyta</taxon>
        <taxon>Embryophyta</taxon>
        <taxon>Tracheophyta</taxon>
        <taxon>Spermatophyta</taxon>
        <taxon>Magnoliopsida</taxon>
        <taxon>Liliopsida</taxon>
        <taxon>Arecaceae</taxon>
        <taxon>Arecoideae</taxon>
        <taxon>Cocoseae</taxon>
        <taxon>Elaeidinae</taxon>
        <taxon>Elaeis</taxon>
    </lineage>
</organism>
<keyword evidence="2" id="KW-1185">Reference proteome</keyword>
<dbReference type="InterPro" id="IPR053218">
    <property type="entry name" value="Pathogen-related_defense"/>
</dbReference>
<evidence type="ECO:0000256" key="1">
    <source>
        <dbReference type="SAM" id="MobiDB-lite"/>
    </source>
</evidence>
<dbReference type="PANTHER" id="PTHR31723:SF4">
    <property type="entry name" value="PATHOGENESIS-RELATED FAMILY PROTEIN"/>
    <property type="match status" value="1"/>
</dbReference>
<dbReference type="Proteomes" id="UP000504607">
    <property type="component" value="Chromosome 6"/>
</dbReference>
<dbReference type="SUPFAM" id="SSF54427">
    <property type="entry name" value="NTF2-like"/>
    <property type="match status" value="1"/>
</dbReference>
<dbReference type="InParanoid" id="A0A6I9REK6"/>
<reference evidence="3" key="1">
    <citation type="submission" date="2025-08" db="UniProtKB">
        <authorList>
            <consortium name="RefSeq"/>
        </authorList>
    </citation>
    <scope>IDENTIFICATION</scope>
</reference>
<name>A0A6I9REK6_ELAGV</name>
<dbReference type="RefSeq" id="XP_010924733.1">
    <property type="nucleotide sequence ID" value="XM_010926431.3"/>
</dbReference>
<evidence type="ECO:0000313" key="2">
    <source>
        <dbReference type="Proteomes" id="UP000504607"/>
    </source>
</evidence>
<sequence>MDMEEASKEKAVGDKYRSYLGGEGDDTHWRHGSPPTYDLVNKLFEEGRTKIWPKGSLEETVQNAIKTWEMELSHKTRLEDLKTINPDKFKFAVNGRQALSGEETLKLGTYNALLQSSLPEDLQYYKAGSETFESSHELFRTTFPRGFAWEVMEVYSGPPVIAFKYRHWGYMEGPYKGHAPTGEKVEFYGTAILKVDEQLRAEEVEIYYDPAELFGGLLKGPLLSSSEHHREATSGEITAADSSAGGTTATSRACPFFKGE</sequence>